<protein>
    <submittedName>
        <fullName evidence="1">Uncharacterized protein</fullName>
    </submittedName>
</protein>
<accession>A0ACB8D901</accession>
<evidence type="ECO:0000313" key="1">
    <source>
        <dbReference type="EMBL" id="KAH7960975.1"/>
    </source>
</evidence>
<dbReference type="EMBL" id="CM023472">
    <property type="protein sequence ID" value="KAH7960975.1"/>
    <property type="molecule type" value="Genomic_DNA"/>
</dbReference>
<comment type="caution">
    <text evidence="1">The sequence shown here is derived from an EMBL/GenBank/DDBJ whole genome shotgun (WGS) entry which is preliminary data.</text>
</comment>
<proteinExistence type="predicted"/>
<reference evidence="1" key="1">
    <citation type="submission" date="2020-05" db="EMBL/GenBank/DDBJ databases">
        <title>Large-scale comparative analyses of tick genomes elucidate their genetic diversity and vector capacities.</title>
        <authorList>
            <person name="Jia N."/>
            <person name="Wang J."/>
            <person name="Shi W."/>
            <person name="Du L."/>
            <person name="Sun Y."/>
            <person name="Zhan W."/>
            <person name="Jiang J."/>
            <person name="Wang Q."/>
            <person name="Zhang B."/>
            <person name="Ji P."/>
            <person name="Sakyi L.B."/>
            <person name="Cui X."/>
            <person name="Yuan T."/>
            <person name="Jiang B."/>
            <person name="Yang W."/>
            <person name="Lam T.T.-Y."/>
            <person name="Chang Q."/>
            <person name="Ding S."/>
            <person name="Wang X."/>
            <person name="Zhu J."/>
            <person name="Ruan X."/>
            <person name="Zhao L."/>
            <person name="Wei J."/>
            <person name="Que T."/>
            <person name="Du C."/>
            <person name="Cheng J."/>
            <person name="Dai P."/>
            <person name="Han X."/>
            <person name="Huang E."/>
            <person name="Gao Y."/>
            <person name="Liu J."/>
            <person name="Shao H."/>
            <person name="Ye R."/>
            <person name="Li L."/>
            <person name="Wei W."/>
            <person name="Wang X."/>
            <person name="Wang C."/>
            <person name="Yang T."/>
            <person name="Huo Q."/>
            <person name="Li W."/>
            <person name="Guo W."/>
            <person name="Chen H."/>
            <person name="Zhou L."/>
            <person name="Ni X."/>
            <person name="Tian J."/>
            <person name="Zhou Y."/>
            <person name="Sheng Y."/>
            <person name="Liu T."/>
            <person name="Pan Y."/>
            <person name="Xia L."/>
            <person name="Li J."/>
            <person name="Zhao F."/>
            <person name="Cao W."/>
        </authorList>
    </citation>
    <scope>NUCLEOTIDE SEQUENCE</scope>
    <source>
        <strain evidence="1">Dsil-2018</strain>
    </source>
</reference>
<evidence type="ECO:0000313" key="2">
    <source>
        <dbReference type="Proteomes" id="UP000821865"/>
    </source>
</evidence>
<sequence>MEPFEKDLNGQYTLLETIGSGAFAKVKLAIHMLTEEKVAIKIIDKSSLGKDLDRVKLEVAALKDLAHQNICRLYQVIETSCRIYLVLEYCPGGELFDYVVQRGRLNEDKARHFFRQIVSAVAYVHRQGYAHRDLKPENLLLDADDNVKLIDFGLCAKPKAGMTASLRTCCGSAEYAAPELVAGREYIGSAADIWSMGALLYVLLCGRLPFHADNTAVLFRMIQAGKYTCPDWLSDRSVNLLSRMMAVSPERRITMTQLVNHPWLIEGYEGPVSFESICSGSPLDDEVVAELAVSCGRPKNFVTAEINQRKCDYMTATYQLLLEKKNRGGKIRLSLPAHNPQTTSPSSHDRVVKQPAPRTVSSRSPLRNFMERWLSGSTQPLALVKDIAYGTSVRLPLRKSKDLWEPCIELRGDDKVNLNQPDLLTPARTTQNDMQDMLVWPDGQGEPLGDSASMAVDSLQKADGSNWRQGRHISPLGDKTAGSSSPRVGSSTKYVFSSIERGLGRMRLMMTSCHRSRSEFSKVLQSGPRKVETMQNVSTMPATLTPDQVLDSLRAALQRIGIVCKQERHTLWGRVLDDRGKVQLTFELEVVKVPQPGLLGISRKRLTGDAWHYKRVCEEVLKIRATLI</sequence>
<keyword evidence="2" id="KW-1185">Reference proteome</keyword>
<organism evidence="1 2">
    <name type="scientific">Dermacentor silvarum</name>
    <name type="common">Tick</name>
    <dbReference type="NCBI Taxonomy" id="543639"/>
    <lineage>
        <taxon>Eukaryota</taxon>
        <taxon>Metazoa</taxon>
        <taxon>Ecdysozoa</taxon>
        <taxon>Arthropoda</taxon>
        <taxon>Chelicerata</taxon>
        <taxon>Arachnida</taxon>
        <taxon>Acari</taxon>
        <taxon>Parasitiformes</taxon>
        <taxon>Ixodida</taxon>
        <taxon>Ixodoidea</taxon>
        <taxon>Ixodidae</taxon>
        <taxon>Rhipicephalinae</taxon>
        <taxon>Dermacentor</taxon>
    </lineage>
</organism>
<gene>
    <name evidence="1" type="ORF">HPB49_025488</name>
</gene>
<dbReference type="Proteomes" id="UP000821865">
    <property type="component" value="Chromosome 3"/>
</dbReference>
<name>A0ACB8D901_DERSI</name>